<evidence type="ECO:0000256" key="1">
    <source>
        <dbReference type="SAM" id="Phobius"/>
    </source>
</evidence>
<dbReference type="KEGG" id="smas:HUE87_08055"/>
<accession>A0A7S7RPW9</accession>
<keyword evidence="1" id="KW-0812">Transmembrane</keyword>
<evidence type="ECO:0000313" key="3">
    <source>
        <dbReference type="Proteomes" id="UP000593836"/>
    </source>
</evidence>
<protein>
    <submittedName>
        <fullName evidence="2">Permease</fullName>
    </submittedName>
</protein>
<organism evidence="2 3">
    <name type="scientific">Candidatus Sulfurimonas marisnigri</name>
    <dbReference type="NCBI Taxonomy" id="2740405"/>
    <lineage>
        <taxon>Bacteria</taxon>
        <taxon>Pseudomonadati</taxon>
        <taxon>Campylobacterota</taxon>
        <taxon>Epsilonproteobacteria</taxon>
        <taxon>Campylobacterales</taxon>
        <taxon>Sulfurimonadaceae</taxon>
        <taxon>Sulfurimonas</taxon>
    </lineage>
</organism>
<feature type="transmembrane region" description="Helical" evidence="1">
    <location>
        <begin position="79"/>
        <end position="97"/>
    </location>
</feature>
<dbReference type="Proteomes" id="UP000593836">
    <property type="component" value="Chromosome"/>
</dbReference>
<name>A0A7S7RPW9_9BACT</name>
<keyword evidence="1" id="KW-0472">Membrane</keyword>
<evidence type="ECO:0000313" key="2">
    <source>
        <dbReference type="EMBL" id="QOY53850.1"/>
    </source>
</evidence>
<proteinExistence type="predicted"/>
<sequence length="164" mass="18634">MKINFKGLKFLAAVSLIYLTLFIFDTSNTFASIQKSGTILYNLLPIFLFIIFITAMLNYFLKPKEIIKHFGKESGIKGVIYSVLGGVLSHGPIYAWYGVLSDMRNEGVKDRLLVTFLYARAVKLPLLPFMIDLFGVLFTIIMTVYILLSSVLQGVAMEYLEKRR</sequence>
<keyword evidence="1" id="KW-1133">Transmembrane helix</keyword>
<feature type="transmembrane region" description="Helical" evidence="1">
    <location>
        <begin position="133"/>
        <end position="156"/>
    </location>
</feature>
<keyword evidence="3" id="KW-1185">Reference proteome</keyword>
<gene>
    <name evidence="2" type="ORF">HUE87_08055</name>
</gene>
<dbReference type="RefSeq" id="WP_194365685.1">
    <property type="nucleotide sequence ID" value="NZ_CP054493.1"/>
</dbReference>
<reference evidence="2 3" key="1">
    <citation type="submission" date="2020-05" db="EMBL/GenBank/DDBJ databases">
        <title>Sulfurimonas marisnigri, sp. nov., and Sulfurimonas baltica, sp. nov., manganese oxide reducing chemolithoautotrophs of the class Epsilonproteobacteria isolated from the pelagic redoxclines of the Black and Baltic Seas and emended description of the genus Sulfurimonas.</title>
        <authorList>
            <person name="Henkel J.V."/>
            <person name="Laudan C."/>
            <person name="Werner J."/>
            <person name="Neu T."/>
            <person name="Plewe S."/>
            <person name="Sproer C."/>
            <person name="Bunk B."/>
            <person name="Schulz-Vogt H.N."/>
        </authorList>
    </citation>
    <scope>NUCLEOTIDE SEQUENCE [LARGE SCALE GENOMIC DNA]</scope>
    <source>
        <strain evidence="2 3">SoZ1</strain>
    </source>
</reference>
<dbReference type="EMBL" id="CP054493">
    <property type="protein sequence ID" value="QOY53850.1"/>
    <property type="molecule type" value="Genomic_DNA"/>
</dbReference>
<feature type="transmembrane region" description="Helical" evidence="1">
    <location>
        <begin position="41"/>
        <end position="59"/>
    </location>
</feature>
<dbReference type="AlphaFoldDB" id="A0A7S7RPW9"/>